<feature type="compositionally biased region" description="Polar residues" evidence="2">
    <location>
        <begin position="13"/>
        <end position="24"/>
    </location>
</feature>
<gene>
    <name evidence="4" type="ORF">LSTR_LSTR007079</name>
</gene>
<evidence type="ECO:0000313" key="4">
    <source>
        <dbReference type="EMBL" id="RZF32001.1"/>
    </source>
</evidence>
<keyword evidence="5" id="KW-1185">Reference proteome</keyword>
<feature type="compositionally biased region" description="Acidic residues" evidence="2">
    <location>
        <begin position="1"/>
        <end position="10"/>
    </location>
</feature>
<feature type="domain" description="C2H2-type" evidence="3">
    <location>
        <begin position="429"/>
        <end position="451"/>
    </location>
</feature>
<dbReference type="PROSITE" id="PS50157">
    <property type="entry name" value="ZINC_FINGER_C2H2_2"/>
    <property type="match status" value="1"/>
</dbReference>
<dbReference type="EMBL" id="QKKF02037612">
    <property type="protein sequence ID" value="RZF32001.1"/>
    <property type="molecule type" value="Genomic_DNA"/>
</dbReference>
<evidence type="ECO:0000313" key="5">
    <source>
        <dbReference type="Proteomes" id="UP000291343"/>
    </source>
</evidence>
<protein>
    <recommendedName>
        <fullName evidence="3">C2H2-type domain-containing protein</fullName>
    </recommendedName>
</protein>
<keyword evidence="1" id="KW-0863">Zinc-finger</keyword>
<feature type="compositionally biased region" description="Basic residues" evidence="2">
    <location>
        <begin position="46"/>
        <end position="55"/>
    </location>
</feature>
<name>A0A482WFN2_LAOST</name>
<feature type="region of interest" description="Disordered" evidence="2">
    <location>
        <begin position="1"/>
        <end position="118"/>
    </location>
</feature>
<dbReference type="Pfam" id="PF12874">
    <property type="entry name" value="zf-met"/>
    <property type="match status" value="1"/>
</dbReference>
<dbReference type="InterPro" id="IPR013087">
    <property type="entry name" value="Znf_C2H2_type"/>
</dbReference>
<dbReference type="AlphaFoldDB" id="A0A482WFN2"/>
<evidence type="ECO:0000256" key="1">
    <source>
        <dbReference type="PROSITE-ProRule" id="PRU00042"/>
    </source>
</evidence>
<accession>A0A482WFN2</accession>
<organism evidence="4 5">
    <name type="scientific">Laodelphax striatellus</name>
    <name type="common">Small brown planthopper</name>
    <name type="synonym">Delphax striatella</name>
    <dbReference type="NCBI Taxonomy" id="195883"/>
    <lineage>
        <taxon>Eukaryota</taxon>
        <taxon>Metazoa</taxon>
        <taxon>Ecdysozoa</taxon>
        <taxon>Arthropoda</taxon>
        <taxon>Hexapoda</taxon>
        <taxon>Insecta</taxon>
        <taxon>Pterygota</taxon>
        <taxon>Neoptera</taxon>
        <taxon>Paraneoptera</taxon>
        <taxon>Hemiptera</taxon>
        <taxon>Auchenorrhyncha</taxon>
        <taxon>Fulgoroidea</taxon>
        <taxon>Delphacidae</taxon>
        <taxon>Criomorphinae</taxon>
        <taxon>Laodelphax</taxon>
    </lineage>
</organism>
<dbReference type="GO" id="GO:0008270">
    <property type="term" value="F:zinc ion binding"/>
    <property type="evidence" value="ECO:0007669"/>
    <property type="project" value="UniProtKB-KW"/>
</dbReference>
<reference evidence="4 5" key="1">
    <citation type="journal article" date="2017" name="Gigascience">
        <title>Genome sequence of the small brown planthopper, Laodelphax striatellus.</title>
        <authorList>
            <person name="Zhu J."/>
            <person name="Jiang F."/>
            <person name="Wang X."/>
            <person name="Yang P."/>
            <person name="Bao Y."/>
            <person name="Zhao W."/>
            <person name="Wang W."/>
            <person name="Lu H."/>
            <person name="Wang Q."/>
            <person name="Cui N."/>
            <person name="Li J."/>
            <person name="Chen X."/>
            <person name="Luo L."/>
            <person name="Yu J."/>
            <person name="Kang L."/>
            <person name="Cui F."/>
        </authorList>
    </citation>
    <scope>NUCLEOTIDE SEQUENCE [LARGE SCALE GENOMIC DNA]</scope>
    <source>
        <strain evidence="4">Lst14</strain>
    </source>
</reference>
<sequence>MFEDEIDDPCDTQLPTSRISSKTTGGFKIVLKKRQKNVSPSYFNGKLRKSSRKGSKSSPKNSELGKTTRKTTPEKTCTKSMRKTNDSTPVKSCDENDSKFVDRSCQSTPGEDSSVEVGVSKSVRKNDLYSFIDFNGCNVLRSVRNSCVSSSKKLNLRNGVWKSKSKLDDSSPKKEYITAVEDLKFVRKLDEESHKNSLRESNNDFENVSKLNNVSPKNYVLRNLDMNPLDTTLETSKDLIIDTSVSYCKSDNNDSFKKNEEIGSFSDGIPVDTNCDKNPTEVNRTDFFLNLDLVSSTPIFSRKVNGGFLSEKEAFDGNDDVLKNKNKICRQLNMGENVDISKIVNFEDSPKRMPTSILKSASSVKSKSPFKRIVHFEDDLDKNLSWKFCKRLTPDLDTSKSVNEIDEAKNDSSSKSQNSEQLSNRSQIYRCRLCKKRFTSKELLQAHLSINMCMVKISNLN</sequence>
<evidence type="ECO:0000259" key="3">
    <source>
        <dbReference type="PROSITE" id="PS50157"/>
    </source>
</evidence>
<keyword evidence="1" id="KW-0479">Metal-binding</keyword>
<comment type="caution">
    <text evidence="4">The sequence shown here is derived from an EMBL/GenBank/DDBJ whole genome shotgun (WGS) entry which is preliminary data.</text>
</comment>
<dbReference type="InParanoid" id="A0A482WFN2"/>
<proteinExistence type="predicted"/>
<keyword evidence="1" id="KW-0862">Zinc</keyword>
<evidence type="ECO:0000256" key="2">
    <source>
        <dbReference type="SAM" id="MobiDB-lite"/>
    </source>
</evidence>
<feature type="compositionally biased region" description="Basic and acidic residues" evidence="2">
    <location>
        <begin position="92"/>
        <end position="102"/>
    </location>
</feature>
<dbReference type="Proteomes" id="UP000291343">
    <property type="component" value="Unassembled WGS sequence"/>
</dbReference>